<name>A0A915JBS1_ROMCU</name>
<accession>A0A915JBS1</accession>
<organism evidence="1 2">
    <name type="scientific">Romanomermis culicivorax</name>
    <name type="common">Nematode worm</name>
    <dbReference type="NCBI Taxonomy" id="13658"/>
    <lineage>
        <taxon>Eukaryota</taxon>
        <taxon>Metazoa</taxon>
        <taxon>Ecdysozoa</taxon>
        <taxon>Nematoda</taxon>
        <taxon>Enoplea</taxon>
        <taxon>Dorylaimia</taxon>
        <taxon>Mermithida</taxon>
        <taxon>Mermithoidea</taxon>
        <taxon>Mermithidae</taxon>
        <taxon>Romanomermis</taxon>
    </lineage>
</organism>
<keyword evidence="1" id="KW-1185">Reference proteome</keyword>
<sequence>MVMQVIMVTMRFPERKRIKSKEAKMEAEDKDKRWHIEEVMSEKIKGGIVKLMGENTVFPIGR</sequence>
<dbReference type="WBParaSite" id="nRc.2.0.1.t23096-RA">
    <property type="protein sequence ID" value="nRc.2.0.1.t23096-RA"/>
    <property type="gene ID" value="nRc.2.0.1.g23096"/>
</dbReference>
<evidence type="ECO:0000313" key="2">
    <source>
        <dbReference type="WBParaSite" id="nRc.2.0.1.t23096-RA"/>
    </source>
</evidence>
<dbReference type="Proteomes" id="UP000887565">
    <property type="component" value="Unplaced"/>
</dbReference>
<reference evidence="2" key="1">
    <citation type="submission" date="2022-11" db="UniProtKB">
        <authorList>
            <consortium name="WormBaseParasite"/>
        </authorList>
    </citation>
    <scope>IDENTIFICATION</scope>
</reference>
<dbReference type="AlphaFoldDB" id="A0A915JBS1"/>
<protein>
    <submittedName>
        <fullName evidence="2">Uncharacterized protein</fullName>
    </submittedName>
</protein>
<evidence type="ECO:0000313" key="1">
    <source>
        <dbReference type="Proteomes" id="UP000887565"/>
    </source>
</evidence>
<proteinExistence type="predicted"/>